<dbReference type="Proteomes" id="UP001237642">
    <property type="component" value="Unassembled WGS sequence"/>
</dbReference>
<protein>
    <recommendedName>
        <fullName evidence="2">Formin-like protein</fullName>
    </recommendedName>
</protein>
<evidence type="ECO:0000313" key="7">
    <source>
        <dbReference type="Proteomes" id="UP001237642"/>
    </source>
</evidence>
<evidence type="ECO:0000256" key="2">
    <source>
        <dbReference type="RuleBase" id="RU361260"/>
    </source>
</evidence>
<dbReference type="SUPFAM" id="SSF101447">
    <property type="entry name" value="Formin homology 2 domain (FH2 domain)"/>
    <property type="match status" value="1"/>
</dbReference>
<evidence type="ECO:0000256" key="3">
    <source>
        <dbReference type="SAM" id="Coils"/>
    </source>
</evidence>
<dbReference type="Gene3D" id="1.20.58.2220">
    <property type="entry name" value="Formin, FH2 domain"/>
    <property type="match status" value="1"/>
</dbReference>
<keyword evidence="3" id="KW-0175">Coiled coil</keyword>
<dbReference type="InterPro" id="IPR015425">
    <property type="entry name" value="FH2_Formin"/>
</dbReference>
<comment type="caution">
    <text evidence="6">The sequence shown here is derived from an EMBL/GenBank/DDBJ whole genome shotgun (WGS) entry which is preliminary data.</text>
</comment>
<gene>
    <name evidence="6" type="ORF">POM88_012293</name>
</gene>
<dbReference type="Pfam" id="PF02181">
    <property type="entry name" value="FH2"/>
    <property type="match status" value="1"/>
</dbReference>
<feature type="compositionally biased region" description="Pro residues" evidence="4">
    <location>
        <begin position="292"/>
        <end position="321"/>
    </location>
</feature>
<feature type="compositionally biased region" description="Polar residues" evidence="4">
    <location>
        <begin position="186"/>
        <end position="200"/>
    </location>
</feature>
<organism evidence="6 7">
    <name type="scientific">Heracleum sosnowskyi</name>
    <dbReference type="NCBI Taxonomy" id="360622"/>
    <lineage>
        <taxon>Eukaryota</taxon>
        <taxon>Viridiplantae</taxon>
        <taxon>Streptophyta</taxon>
        <taxon>Embryophyta</taxon>
        <taxon>Tracheophyta</taxon>
        <taxon>Spermatophyta</taxon>
        <taxon>Magnoliopsida</taxon>
        <taxon>eudicotyledons</taxon>
        <taxon>Gunneridae</taxon>
        <taxon>Pentapetalae</taxon>
        <taxon>asterids</taxon>
        <taxon>campanulids</taxon>
        <taxon>Apiales</taxon>
        <taxon>Apiaceae</taxon>
        <taxon>Apioideae</taxon>
        <taxon>apioid superclade</taxon>
        <taxon>Tordylieae</taxon>
        <taxon>Tordyliinae</taxon>
        <taxon>Heracleum</taxon>
    </lineage>
</organism>
<dbReference type="PROSITE" id="PS51444">
    <property type="entry name" value="FH2"/>
    <property type="match status" value="1"/>
</dbReference>
<reference evidence="6" key="1">
    <citation type="submission" date="2023-02" db="EMBL/GenBank/DDBJ databases">
        <title>Genome of toxic invasive species Heracleum sosnowskyi carries increased number of genes despite the absence of recent whole-genome duplications.</title>
        <authorList>
            <person name="Schelkunov M."/>
            <person name="Shtratnikova V."/>
            <person name="Makarenko M."/>
            <person name="Klepikova A."/>
            <person name="Omelchenko D."/>
            <person name="Novikova G."/>
            <person name="Obukhova E."/>
            <person name="Bogdanov V."/>
            <person name="Penin A."/>
            <person name="Logacheva M."/>
        </authorList>
    </citation>
    <scope>NUCLEOTIDE SEQUENCE</scope>
    <source>
        <strain evidence="6">Hsosn_3</strain>
        <tissue evidence="6">Leaf</tissue>
    </source>
</reference>
<dbReference type="GO" id="GO:0051015">
    <property type="term" value="F:actin filament binding"/>
    <property type="evidence" value="ECO:0007669"/>
    <property type="project" value="InterPro"/>
</dbReference>
<sequence length="773" mass="85138">MAFSKSGIPARKQGHRTKSLDIERQARVLKKGLVRVRFAYILPSPHHASDREYYWITYGCSTISLLSRYTLLSRLQNHLDSFIAACFVAAFTLMASFLFCCLKGRRKKVHPKDGLRVGSPVKDFTSLSSANSFSDESEDSLPTDSELEAMEVPPGDTTENLPLPPGRVLSGATKSASGKKRFGRSANVNRFTINQNNSLAKESVSEEKVPQEKVSEEKLSKEKVPEEKGSESTEVPPEDTGAKLPLPPGRVPPPAPNSAPKSPASPKPAPPVPGSATPITESASQDLKPAAAAPPPPPPTNNCAPRAPPPPKIGPSPPNPPKSGNMPKAPPGKGHLFANKGHKETSESGGQKAKLKPFFWDKVLANPERSMVWNELKAGSFQFNEEMMEDLFGYNKVENKKNDQGTKKQSGLAAPKFIQIIDPKKAQNLSILLKALNVTTEEVCDAIQEGNELPAELIETLLKMAPTSQEELQLRLYSEDISKLGPADRFIKTLVDVPFAYQRLEALLFMCTLQNESFSVKECFSVLEVACKELRNSRLFLKLLEAVLKTGNRMNDGTFRGGAKAFKLDTLLKLSDVKGADGKTTLLHFVVQEIIRTEGKRAVRRIRESSIMNGAKTEDLEDTPENHFSLGFDVVSNLSNELENVKKAAVVDGDMLTSTVTKLGVSLKQSLKLLNNELRELEEENEFRITLANFIQQADSDILWMLDEETRITTLVKNTADYFHGTPGKDEGMRLFLIVRDFLVMVEKVCQEVKKSGLNQLKTPKKESSSAST</sequence>
<feature type="compositionally biased region" description="Pro residues" evidence="4">
    <location>
        <begin position="245"/>
        <end position="273"/>
    </location>
</feature>
<feature type="domain" description="FH2" evidence="5">
    <location>
        <begin position="345"/>
        <end position="772"/>
    </location>
</feature>
<dbReference type="EMBL" id="JAUIZM010000003">
    <property type="protein sequence ID" value="KAK1393237.1"/>
    <property type="molecule type" value="Genomic_DNA"/>
</dbReference>
<keyword evidence="7" id="KW-1185">Reference proteome</keyword>
<accession>A0AAD8IZL7</accession>
<evidence type="ECO:0000313" key="6">
    <source>
        <dbReference type="EMBL" id="KAK1393237.1"/>
    </source>
</evidence>
<dbReference type="InterPro" id="IPR042201">
    <property type="entry name" value="FH2_Formin_sf"/>
</dbReference>
<feature type="compositionally biased region" description="Basic and acidic residues" evidence="4">
    <location>
        <begin position="203"/>
        <end position="231"/>
    </location>
</feature>
<dbReference type="SMART" id="SM00498">
    <property type="entry name" value="FH2"/>
    <property type="match status" value="1"/>
</dbReference>
<feature type="coiled-coil region" evidence="3">
    <location>
        <begin position="664"/>
        <end position="691"/>
    </location>
</feature>
<evidence type="ECO:0000256" key="4">
    <source>
        <dbReference type="SAM" id="MobiDB-lite"/>
    </source>
</evidence>
<dbReference type="PANTHER" id="PTHR23213">
    <property type="entry name" value="FORMIN-RELATED"/>
    <property type="match status" value="1"/>
</dbReference>
<dbReference type="InterPro" id="IPR027643">
    <property type="entry name" value="Formin-like_plant"/>
</dbReference>
<reference evidence="6" key="2">
    <citation type="submission" date="2023-05" db="EMBL/GenBank/DDBJ databases">
        <authorList>
            <person name="Schelkunov M.I."/>
        </authorList>
    </citation>
    <scope>NUCLEOTIDE SEQUENCE</scope>
    <source>
        <strain evidence="6">Hsosn_3</strain>
        <tissue evidence="6">Leaf</tissue>
    </source>
</reference>
<feature type="compositionally biased region" description="Acidic residues" evidence="4">
    <location>
        <begin position="135"/>
        <end position="149"/>
    </location>
</feature>
<comment type="similarity">
    <text evidence="1">Belongs to the formin-like family. Class-I subfamily.</text>
</comment>
<evidence type="ECO:0000259" key="5">
    <source>
        <dbReference type="PROSITE" id="PS51444"/>
    </source>
</evidence>
<evidence type="ECO:0000256" key="1">
    <source>
        <dbReference type="ARBA" id="ARBA00025793"/>
    </source>
</evidence>
<feature type="region of interest" description="Disordered" evidence="4">
    <location>
        <begin position="127"/>
        <end position="352"/>
    </location>
</feature>
<dbReference type="GO" id="GO:0045010">
    <property type="term" value="P:actin nucleation"/>
    <property type="evidence" value="ECO:0007669"/>
    <property type="project" value="InterPro"/>
</dbReference>
<dbReference type="PANTHER" id="PTHR23213:SF269">
    <property type="entry name" value="FORMIN-LIKE PROTEIN 5"/>
    <property type="match status" value="1"/>
</dbReference>
<name>A0AAD8IZL7_9APIA</name>
<dbReference type="AlphaFoldDB" id="A0AAD8IZL7"/>
<proteinExistence type="inferred from homology"/>